<evidence type="ECO:0000313" key="1">
    <source>
        <dbReference type="EMBL" id="SNX46506.1"/>
    </source>
</evidence>
<dbReference type="Proteomes" id="UP000219042">
    <property type="component" value="Unassembled WGS sequence"/>
</dbReference>
<sequence>MTMAIFLLLLLAFVAFAVYRYKKYQKQRDIEEMAAEAQAYVSAEVVVLLQRYKALMAQSALSPYDAVRLQKNLNNLTENLLCHTDSQASVREYLALAKQDIALIKIKLDQVTEQNHHHSDNAFDVLK</sequence>
<evidence type="ECO:0008006" key="3">
    <source>
        <dbReference type="Google" id="ProtNLM"/>
    </source>
</evidence>
<name>A0A240ED77_9GAMM</name>
<dbReference type="RefSeq" id="WP_097080245.1">
    <property type="nucleotide sequence ID" value="NZ_BAABHT010000026.1"/>
</dbReference>
<dbReference type="EMBL" id="OANT01000012">
    <property type="protein sequence ID" value="SNX46506.1"/>
    <property type="molecule type" value="Genomic_DNA"/>
</dbReference>
<dbReference type="AlphaFoldDB" id="A0A240ED77"/>
<keyword evidence="2" id="KW-1185">Reference proteome</keyword>
<protein>
    <recommendedName>
        <fullName evidence="3">DUF2489 domain-containing protein</fullName>
    </recommendedName>
</protein>
<gene>
    <name evidence="1" type="ORF">SAMN05421731_11275</name>
</gene>
<reference evidence="2" key="1">
    <citation type="submission" date="2016-09" db="EMBL/GenBank/DDBJ databases">
        <authorList>
            <person name="Varghese N."/>
            <person name="Submissions S."/>
        </authorList>
    </citation>
    <scope>NUCLEOTIDE SEQUENCE [LARGE SCALE GENOMIC DNA]</scope>
    <source>
        <strain evidence="2">ANC 4466</strain>
    </source>
</reference>
<organism evidence="1 2">
    <name type="scientific">Acinetobacter puyangensis</name>
    <dbReference type="NCBI Taxonomy" id="1096779"/>
    <lineage>
        <taxon>Bacteria</taxon>
        <taxon>Pseudomonadati</taxon>
        <taxon>Pseudomonadota</taxon>
        <taxon>Gammaproteobacteria</taxon>
        <taxon>Moraxellales</taxon>
        <taxon>Moraxellaceae</taxon>
        <taxon>Acinetobacter</taxon>
    </lineage>
</organism>
<accession>A0A240ED77</accession>
<proteinExistence type="predicted"/>
<evidence type="ECO:0000313" key="2">
    <source>
        <dbReference type="Proteomes" id="UP000219042"/>
    </source>
</evidence>
<dbReference type="OrthoDB" id="6692636at2"/>